<accession>A0A942EC03</accession>
<feature type="region of interest" description="Disordered" evidence="1">
    <location>
        <begin position="236"/>
        <end position="288"/>
    </location>
</feature>
<dbReference type="RefSeq" id="WP_212658078.1">
    <property type="nucleotide sequence ID" value="NZ_JAGXTP010000001.1"/>
</dbReference>
<name>A0A942EC03_9HYPH</name>
<feature type="compositionally biased region" description="Basic and acidic residues" evidence="1">
    <location>
        <begin position="279"/>
        <end position="288"/>
    </location>
</feature>
<gene>
    <name evidence="2" type="ORF">KD146_07470</name>
</gene>
<reference evidence="2" key="1">
    <citation type="submission" date="2021-04" db="EMBL/GenBank/DDBJ databases">
        <title>Devosia litorisediminis sp. nov., isolated from a sand dune.</title>
        <authorList>
            <person name="Park S."/>
            <person name="Yoon J.-H."/>
        </authorList>
    </citation>
    <scope>NUCLEOTIDE SEQUENCE</scope>
    <source>
        <strain evidence="2">BSSL-BM10</strain>
    </source>
</reference>
<comment type="caution">
    <text evidence="2">The sequence shown here is derived from an EMBL/GenBank/DDBJ whole genome shotgun (WGS) entry which is preliminary data.</text>
</comment>
<evidence type="ECO:0000256" key="1">
    <source>
        <dbReference type="SAM" id="MobiDB-lite"/>
    </source>
</evidence>
<keyword evidence="3" id="KW-1185">Reference proteome</keyword>
<dbReference type="Proteomes" id="UP000678281">
    <property type="component" value="Unassembled WGS sequence"/>
</dbReference>
<sequence>MSDHFNTASETVAEQLKTFTEVQRQLQQTRLTAAQSPADRALVLEQKRAKLSLSSIKDEIALTGTLAQIAKEIDLATCVLDTSELRGALLTIMDNASDIAAVAAFRTRDEKFKADKRPVKFGVRAFLAVAHPSAELIEQTKALRFREDRLAGGFGGRADLDTLVTLGRDFNCTVRVKSGKDTIDLVRDGTVDEATLKMLASQYVTENPTTPPSAEATGSKNMAAESGLLNRDAIDGASAPEEAEKRVSFNLSKQHGSRSPGRHGMANAAASMSRSLPGKQHEKTDDTA</sequence>
<evidence type="ECO:0000313" key="3">
    <source>
        <dbReference type="Proteomes" id="UP000678281"/>
    </source>
</evidence>
<dbReference type="AlphaFoldDB" id="A0A942EC03"/>
<organism evidence="2 3">
    <name type="scientific">Devosia litorisediminis</name>
    <dbReference type="NCBI Taxonomy" id="2829817"/>
    <lineage>
        <taxon>Bacteria</taxon>
        <taxon>Pseudomonadati</taxon>
        <taxon>Pseudomonadota</taxon>
        <taxon>Alphaproteobacteria</taxon>
        <taxon>Hyphomicrobiales</taxon>
        <taxon>Devosiaceae</taxon>
        <taxon>Devosia</taxon>
    </lineage>
</organism>
<proteinExistence type="predicted"/>
<protein>
    <submittedName>
        <fullName evidence="2">Uncharacterized protein</fullName>
    </submittedName>
</protein>
<dbReference type="EMBL" id="JAGXTP010000001">
    <property type="protein sequence ID" value="MBS3848539.1"/>
    <property type="molecule type" value="Genomic_DNA"/>
</dbReference>
<evidence type="ECO:0000313" key="2">
    <source>
        <dbReference type="EMBL" id="MBS3848539.1"/>
    </source>
</evidence>